<comment type="caution">
    <text evidence="4">The sequence shown here is derived from an EMBL/GenBank/DDBJ whole genome shotgun (WGS) entry which is preliminary data.</text>
</comment>
<dbReference type="PROSITE" id="PS50090">
    <property type="entry name" value="MYB_LIKE"/>
    <property type="match status" value="1"/>
</dbReference>
<evidence type="ECO:0000313" key="4">
    <source>
        <dbReference type="EMBL" id="GAA5797583.1"/>
    </source>
</evidence>
<proteinExistence type="predicted"/>
<organism evidence="4 5">
    <name type="scientific">Helicostylum pulchrum</name>
    <dbReference type="NCBI Taxonomy" id="562976"/>
    <lineage>
        <taxon>Eukaryota</taxon>
        <taxon>Fungi</taxon>
        <taxon>Fungi incertae sedis</taxon>
        <taxon>Mucoromycota</taxon>
        <taxon>Mucoromycotina</taxon>
        <taxon>Mucoromycetes</taxon>
        <taxon>Mucorales</taxon>
        <taxon>Mucorineae</taxon>
        <taxon>Mucoraceae</taxon>
        <taxon>Helicostylum</taxon>
    </lineage>
</organism>
<feature type="region of interest" description="Disordered" evidence="1">
    <location>
        <begin position="220"/>
        <end position="260"/>
    </location>
</feature>
<keyword evidence="5" id="KW-1185">Reference proteome</keyword>
<feature type="domain" description="HTH myb-type" evidence="3">
    <location>
        <begin position="334"/>
        <end position="383"/>
    </location>
</feature>
<dbReference type="SUPFAM" id="SSF46689">
    <property type="entry name" value="Homeodomain-like"/>
    <property type="match status" value="1"/>
</dbReference>
<dbReference type="InterPro" id="IPR017930">
    <property type="entry name" value="Myb_dom"/>
</dbReference>
<dbReference type="InterPro" id="IPR009057">
    <property type="entry name" value="Homeodomain-like_sf"/>
</dbReference>
<protein>
    <submittedName>
        <fullName evidence="4">Uncharacterized protein</fullName>
    </submittedName>
</protein>
<sequence>MALDFSFITRVDLFDKTFASIEKKLLRQPQINEWRIDVAPSHTDEMNAACSSTSMLLRPALPTPPTAPVALLRPPPNPSAQSCQFLIQRQAQKIKELTEKSTVEQNIMKSIYMLRREEERLRYLNEISIRDTQLKMLNKKVASNNQFINDIESIEIQQDDREKDKEMLLLDKVYLMRKLKIAELRLQMQQVEINALRGSDNPSKLETSFYFAHKPPLITQRDSSPEKPTFHQDQNDISPQNQTITRESTSPIPSAVQRKPDQTKIFSNTQTSAVPRLSTLAIGLLKSTQQSNQVYTIQPSSSNPCIIETSPTSKKRKATTDNDKKLKSIKLTYKSQWTIHEDQLLFDKVNSLGTDDWKNISRFLPCRSSSECFLRYKKISATN</sequence>
<evidence type="ECO:0000259" key="2">
    <source>
        <dbReference type="PROSITE" id="PS50090"/>
    </source>
</evidence>
<dbReference type="InterPro" id="IPR001005">
    <property type="entry name" value="SANT/Myb"/>
</dbReference>
<feature type="compositionally biased region" description="Basic and acidic residues" evidence="1">
    <location>
        <begin position="223"/>
        <end position="234"/>
    </location>
</feature>
<name>A0ABP9XT52_9FUNG</name>
<dbReference type="CDD" id="cd00167">
    <property type="entry name" value="SANT"/>
    <property type="match status" value="1"/>
</dbReference>
<dbReference type="PROSITE" id="PS51294">
    <property type="entry name" value="HTH_MYB"/>
    <property type="match status" value="1"/>
</dbReference>
<evidence type="ECO:0000256" key="1">
    <source>
        <dbReference type="SAM" id="MobiDB-lite"/>
    </source>
</evidence>
<dbReference type="Pfam" id="PF00249">
    <property type="entry name" value="Myb_DNA-binding"/>
    <property type="match status" value="1"/>
</dbReference>
<feature type="compositionally biased region" description="Polar residues" evidence="1">
    <location>
        <begin position="235"/>
        <end position="252"/>
    </location>
</feature>
<accession>A0ABP9XT52</accession>
<dbReference type="Proteomes" id="UP001476247">
    <property type="component" value="Unassembled WGS sequence"/>
</dbReference>
<feature type="domain" description="Myb-like" evidence="2">
    <location>
        <begin position="334"/>
        <end position="380"/>
    </location>
</feature>
<evidence type="ECO:0000259" key="3">
    <source>
        <dbReference type="PROSITE" id="PS51294"/>
    </source>
</evidence>
<gene>
    <name evidence="4" type="ORF">HPULCUR_002971</name>
</gene>
<dbReference type="SMART" id="SM00717">
    <property type="entry name" value="SANT"/>
    <property type="match status" value="1"/>
</dbReference>
<dbReference type="EMBL" id="BAABUJ010000008">
    <property type="protein sequence ID" value="GAA5797583.1"/>
    <property type="molecule type" value="Genomic_DNA"/>
</dbReference>
<evidence type="ECO:0000313" key="5">
    <source>
        <dbReference type="Proteomes" id="UP001476247"/>
    </source>
</evidence>
<reference evidence="4 5" key="1">
    <citation type="submission" date="2024-04" db="EMBL/GenBank/DDBJ databases">
        <title>genome sequences of Mucor flavus KT1a and Helicostylum pulchrum KT1b strains isolation_sourced from the surface of a dry-aged beef.</title>
        <authorList>
            <person name="Toyotome T."/>
            <person name="Hosono M."/>
            <person name="Torimaru M."/>
            <person name="Fukuda K."/>
            <person name="Mikami N."/>
        </authorList>
    </citation>
    <scope>NUCLEOTIDE SEQUENCE [LARGE SCALE GENOMIC DNA]</scope>
    <source>
        <strain evidence="4 5">KT1b</strain>
    </source>
</reference>
<dbReference type="Gene3D" id="1.10.10.60">
    <property type="entry name" value="Homeodomain-like"/>
    <property type="match status" value="1"/>
</dbReference>